<comment type="caution">
    <text evidence="3">The sequence shown here is derived from an EMBL/GenBank/DDBJ whole genome shotgun (WGS) entry which is preliminary data.</text>
</comment>
<feature type="transmembrane region" description="Helical" evidence="2">
    <location>
        <begin position="97"/>
        <end position="118"/>
    </location>
</feature>
<evidence type="ECO:0000313" key="3">
    <source>
        <dbReference type="EMBL" id="TKR79133.1"/>
    </source>
</evidence>
<feature type="compositionally biased region" description="Basic and acidic residues" evidence="1">
    <location>
        <begin position="1"/>
        <end position="19"/>
    </location>
</feature>
<reference evidence="3" key="1">
    <citation type="submission" date="2018-10" db="EMBL/GenBank/DDBJ databases">
        <title>Population genomic analysis revealed the cold adaptation of white poplar.</title>
        <authorList>
            <person name="Liu Y.-J."/>
        </authorList>
    </citation>
    <scope>NUCLEOTIDE SEQUENCE [LARGE SCALE GENOMIC DNA]</scope>
    <source>
        <strain evidence="3">PAL-ZL1</strain>
    </source>
</reference>
<evidence type="ECO:0000256" key="2">
    <source>
        <dbReference type="SAM" id="Phobius"/>
    </source>
</evidence>
<dbReference type="AlphaFoldDB" id="A0A4U5NAD9"/>
<keyword evidence="2" id="KW-1133">Transmembrane helix</keyword>
<protein>
    <submittedName>
        <fullName evidence="3">Uncharacterized protein</fullName>
    </submittedName>
</protein>
<organism evidence="3">
    <name type="scientific">Populus alba</name>
    <name type="common">White poplar</name>
    <dbReference type="NCBI Taxonomy" id="43335"/>
    <lineage>
        <taxon>Eukaryota</taxon>
        <taxon>Viridiplantae</taxon>
        <taxon>Streptophyta</taxon>
        <taxon>Embryophyta</taxon>
        <taxon>Tracheophyta</taxon>
        <taxon>Spermatophyta</taxon>
        <taxon>Magnoliopsida</taxon>
        <taxon>eudicotyledons</taxon>
        <taxon>Gunneridae</taxon>
        <taxon>Pentapetalae</taxon>
        <taxon>rosids</taxon>
        <taxon>fabids</taxon>
        <taxon>Malpighiales</taxon>
        <taxon>Salicaceae</taxon>
        <taxon>Saliceae</taxon>
        <taxon>Populus</taxon>
    </lineage>
</organism>
<keyword evidence="2" id="KW-0472">Membrane</keyword>
<accession>A0A4U5NAD9</accession>
<proteinExistence type="predicted"/>
<feature type="region of interest" description="Disordered" evidence="1">
    <location>
        <begin position="1"/>
        <end position="46"/>
    </location>
</feature>
<name>A0A4U5NAD9_POPAL</name>
<evidence type="ECO:0000256" key="1">
    <source>
        <dbReference type="SAM" id="MobiDB-lite"/>
    </source>
</evidence>
<gene>
    <name evidence="3" type="ORF">D5086_0000274720</name>
</gene>
<dbReference type="EMBL" id="RCHU01001074">
    <property type="protein sequence ID" value="TKR79133.1"/>
    <property type="molecule type" value="Genomic_DNA"/>
</dbReference>
<keyword evidence="2" id="KW-0812">Transmembrane</keyword>
<sequence length="151" mass="16206">MNRAGQEKRADPPRGEKGRPNKAPPGAGDGERYKGRPRAGDGERCKGRRQVIGETSYWGEKVEGRPPWGEKFGVMKYANFSPPPAQQYYSASGGYSLAVKGGAGLLLLLLAILVYILMRGRCSCTTECNGGADSSQASGGTPRAMHFIARE</sequence>
<feature type="compositionally biased region" description="Basic and acidic residues" evidence="1">
    <location>
        <begin position="29"/>
        <end position="45"/>
    </location>
</feature>